<gene>
    <name evidence="2" type="ORF">GSLYS_00019143001</name>
</gene>
<dbReference type="Proteomes" id="UP001497497">
    <property type="component" value="Unassembled WGS sequence"/>
</dbReference>
<name>A0AAV2IHQ6_LYMST</name>
<reference evidence="2 3" key="1">
    <citation type="submission" date="2024-04" db="EMBL/GenBank/DDBJ databases">
        <authorList>
            <consortium name="Genoscope - CEA"/>
            <person name="William W."/>
        </authorList>
    </citation>
    <scope>NUCLEOTIDE SEQUENCE [LARGE SCALE GENOMIC DNA]</scope>
</reference>
<evidence type="ECO:0000313" key="3">
    <source>
        <dbReference type="Proteomes" id="UP001497497"/>
    </source>
</evidence>
<feature type="non-terminal residue" evidence="2">
    <location>
        <position position="104"/>
    </location>
</feature>
<feature type="transmembrane region" description="Helical" evidence="1">
    <location>
        <begin position="82"/>
        <end position="101"/>
    </location>
</feature>
<protein>
    <submittedName>
        <fullName evidence="2">Uncharacterized protein</fullName>
    </submittedName>
</protein>
<keyword evidence="1" id="KW-0812">Transmembrane</keyword>
<evidence type="ECO:0000313" key="2">
    <source>
        <dbReference type="EMBL" id="CAL1545766.1"/>
    </source>
</evidence>
<keyword evidence="3" id="KW-1185">Reference proteome</keyword>
<proteinExistence type="predicted"/>
<evidence type="ECO:0000256" key="1">
    <source>
        <dbReference type="SAM" id="Phobius"/>
    </source>
</evidence>
<dbReference type="EMBL" id="CAXITT010000733">
    <property type="protein sequence ID" value="CAL1545766.1"/>
    <property type="molecule type" value="Genomic_DNA"/>
</dbReference>
<feature type="transmembrane region" description="Helical" evidence="1">
    <location>
        <begin position="17"/>
        <end position="37"/>
    </location>
</feature>
<dbReference type="AlphaFoldDB" id="A0AAV2IHQ6"/>
<comment type="caution">
    <text evidence="2">The sequence shown here is derived from an EMBL/GenBank/DDBJ whole genome shotgun (WGS) entry which is preliminary data.</text>
</comment>
<keyword evidence="1" id="KW-0472">Membrane</keyword>
<sequence>MCGFTISPALYLERGRWAVTLLILMSFAMAMFPYLYAIQIIFSNPANGVISILCFNVFVGVMSAFILTVYRMEEDVNRFVDLMHWIIAVISPNYVLTKMLINYV</sequence>
<keyword evidence="1" id="KW-1133">Transmembrane helix</keyword>
<accession>A0AAV2IHQ6</accession>
<organism evidence="2 3">
    <name type="scientific">Lymnaea stagnalis</name>
    <name type="common">Great pond snail</name>
    <name type="synonym">Helix stagnalis</name>
    <dbReference type="NCBI Taxonomy" id="6523"/>
    <lineage>
        <taxon>Eukaryota</taxon>
        <taxon>Metazoa</taxon>
        <taxon>Spiralia</taxon>
        <taxon>Lophotrochozoa</taxon>
        <taxon>Mollusca</taxon>
        <taxon>Gastropoda</taxon>
        <taxon>Heterobranchia</taxon>
        <taxon>Euthyneura</taxon>
        <taxon>Panpulmonata</taxon>
        <taxon>Hygrophila</taxon>
        <taxon>Lymnaeoidea</taxon>
        <taxon>Lymnaeidae</taxon>
        <taxon>Lymnaea</taxon>
    </lineage>
</organism>
<feature type="transmembrane region" description="Helical" evidence="1">
    <location>
        <begin position="49"/>
        <end position="70"/>
    </location>
</feature>